<dbReference type="EMBL" id="JAJHPV010000004">
    <property type="protein sequence ID" value="MCC6070042.1"/>
    <property type="molecule type" value="Genomic_DNA"/>
</dbReference>
<accession>A0ABS8IN66</accession>
<dbReference type="PANTHER" id="PTHR34365:SF7">
    <property type="entry name" value="GLYCINE-RICH DOMAIN-CONTAINING PROTEIN 1"/>
    <property type="match status" value="1"/>
</dbReference>
<evidence type="ECO:0000313" key="2">
    <source>
        <dbReference type="Proteomes" id="UP001198701"/>
    </source>
</evidence>
<name>A0ABS8IN66_9BURK</name>
<proteinExistence type="predicted"/>
<organism evidence="1 2">
    <name type="scientific">Massilia agrisoli</name>
    <dbReference type="NCBI Taxonomy" id="2892444"/>
    <lineage>
        <taxon>Bacteria</taxon>
        <taxon>Pseudomonadati</taxon>
        <taxon>Pseudomonadota</taxon>
        <taxon>Betaproteobacteria</taxon>
        <taxon>Burkholderiales</taxon>
        <taxon>Oxalobacteraceae</taxon>
        <taxon>Telluria group</taxon>
        <taxon>Massilia</taxon>
    </lineage>
</organism>
<comment type="caution">
    <text evidence="1">The sequence shown here is derived from an EMBL/GenBank/DDBJ whole genome shotgun (WGS) entry which is preliminary data.</text>
</comment>
<evidence type="ECO:0000313" key="1">
    <source>
        <dbReference type="EMBL" id="MCC6070042.1"/>
    </source>
</evidence>
<dbReference type="Proteomes" id="UP001198701">
    <property type="component" value="Unassembled WGS sequence"/>
</dbReference>
<sequence length="284" mass="29614">MISNIEMKAILDLDLTAIKRKLMHMESGEGWTVDQADAVEREYKRFLYLMKAFPTKETAPSVDVDTFWHYHILDTMKYAADCEQAFGYFLHHYPYVGMEGGADDAEVHEAAGERMREIYEETFGETYTREIVAGAGGTAGAPAYCSLVKPSADATAYCSLIAPASNAGSYCGGIKPPASAAAYCGGVKPPASAAAYCGGVKPPANDHAYCGGVKPPASDHAYCGGVKPPVSSLAYCGGVKPPASALAYCGGVKPPVAAAGAAASNADIYQVTQPLGTSLKAAAA</sequence>
<gene>
    <name evidence="1" type="ORF">LMJ30_03580</name>
</gene>
<protein>
    <submittedName>
        <fullName evidence="1">Glycine-rich domain-containing protein-like</fullName>
    </submittedName>
</protein>
<reference evidence="1 2" key="1">
    <citation type="submission" date="2021-11" db="EMBL/GenBank/DDBJ databases">
        <authorList>
            <person name="Huq M.A."/>
        </authorList>
    </citation>
    <scope>NUCLEOTIDE SEQUENCE [LARGE SCALE GENOMIC DNA]</scope>
    <source>
        <strain evidence="1 2">MAHUQ-52</strain>
    </source>
</reference>
<dbReference type="PANTHER" id="PTHR34365">
    <property type="entry name" value="ENOLASE (DUF1399)"/>
    <property type="match status" value="1"/>
</dbReference>
<dbReference type="InterPro" id="IPR009836">
    <property type="entry name" value="GRDP-like"/>
</dbReference>
<dbReference type="Pfam" id="PF07173">
    <property type="entry name" value="GRDP-like"/>
    <property type="match status" value="1"/>
</dbReference>
<keyword evidence="2" id="KW-1185">Reference proteome</keyword>